<proteinExistence type="predicted"/>
<reference evidence="2" key="1">
    <citation type="journal article" date="2022" name="Mol. Ecol. Resour.">
        <title>The genomes of chicory, endive, great burdock and yacon provide insights into Asteraceae palaeo-polyploidization history and plant inulin production.</title>
        <authorList>
            <person name="Fan W."/>
            <person name="Wang S."/>
            <person name="Wang H."/>
            <person name="Wang A."/>
            <person name="Jiang F."/>
            <person name="Liu H."/>
            <person name="Zhao H."/>
            <person name="Xu D."/>
            <person name="Zhang Y."/>
        </authorList>
    </citation>
    <scope>NUCLEOTIDE SEQUENCE [LARGE SCALE GENOMIC DNA]</scope>
    <source>
        <strain evidence="2">cv. Punajuju</strain>
    </source>
</reference>
<sequence length="271" mass="30241">MVVKSTNKRVAVVSGIEGYNGEGIISKEEKPKSDLMLLTKLIRDGVDAVTDGVHSKKMNRNLTIEVVVRSSSPTVPPLSFHSPRRHHRHDSKRSLLHLQSPDSPLNASYDFLVHHHDYSKRSPLHLQSPDSPLNASYDFSENKRFRGLGVATPAKHVNRVTLEARTSAMHSKCSTKCHSETSCNCSIFVIRSARQAQCSPSARQNATESISSQTRESQKALIDLWYLAYPDVKLQGLTSEQWKDMGGGKELIHQPTSEKKNNIQGQNKHQA</sequence>
<evidence type="ECO:0000313" key="1">
    <source>
        <dbReference type="EMBL" id="KAI3778722.1"/>
    </source>
</evidence>
<reference evidence="1 2" key="2">
    <citation type="journal article" date="2022" name="Mol. Ecol. Resour.">
        <title>The genomes of chicory, endive, great burdock and yacon provide insights into Asteraceae paleo-polyploidization history and plant inulin production.</title>
        <authorList>
            <person name="Fan W."/>
            <person name="Wang S."/>
            <person name="Wang H."/>
            <person name="Wang A."/>
            <person name="Jiang F."/>
            <person name="Liu H."/>
            <person name="Zhao H."/>
            <person name="Xu D."/>
            <person name="Zhang Y."/>
        </authorList>
    </citation>
    <scope>NUCLEOTIDE SEQUENCE [LARGE SCALE GENOMIC DNA]</scope>
    <source>
        <strain evidence="2">cv. Punajuju</strain>
        <tissue evidence="1">Leaves</tissue>
    </source>
</reference>
<keyword evidence="2" id="KW-1185">Reference proteome</keyword>
<protein>
    <submittedName>
        <fullName evidence="1">Uncharacterized protein</fullName>
    </submittedName>
</protein>
<gene>
    <name evidence="1" type="ORF">L2E82_08105</name>
</gene>
<accession>A0ACB9G7I1</accession>
<comment type="caution">
    <text evidence="1">The sequence shown here is derived from an EMBL/GenBank/DDBJ whole genome shotgun (WGS) entry which is preliminary data.</text>
</comment>
<dbReference type="Proteomes" id="UP001055811">
    <property type="component" value="Linkage Group LG02"/>
</dbReference>
<name>A0ACB9G7I1_CICIN</name>
<dbReference type="EMBL" id="CM042010">
    <property type="protein sequence ID" value="KAI3778722.1"/>
    <property type="molecule type" value="Genomic_DNA"/>
</dbReference>
<organism evidence="1 2">
    <name type="scientific">Cichorium intybus</name>
    <name type="common">Chicory</name>
    <dbReference type="NCBI Taxonomy" id="13427"/>
    <lineage>
        <taxon>Eukaryota</taxon>
        <taxon>Viridiplantae</taxon>
        <taxon>Streptophyta</taxon>
        <taxon>Embryophyta</taxon>
        <taxon>Tracheophyta</taxon>
        <taxon>Spermatophyta</taxon>
        <taxon>Magnoliopsida</taxon>
        <taxon>eudicotyledons</taxon>
        <taxon>Gunneridae</taxon>
        <taxon>Pentapetalae</taxon>
        <taxon>asterids</taxon>
        <taxon>campanulids</taxon>
        <taxon>Asterales</taxon>
        <taxon>Asteraceae</taxon>
        <taxon>Cichorioideae</taxon>
        <taxon>Cichorieae</taxon>
        <taxon>Cichoriinae</taxon>
        <taxon>Cichorium</taxon>
    </lineage>
</organism>
<evidence type="ECO:0000313" key="2">
    <source>
        <dbReference type="Proteomes" id="UP001055811"/>
    </source>
</evidence>